<evidence type="ECO:0000313" key="1">
    <source>
        <dbReference type="EMBL" id="PGH36391.1"/>
    </source>
</evidence>
<accession>A0A2B7ZSP0</accession>
<keyword evidence="2" id="KW-1185">Reference proteome</keyword>
<protein>
    <submittedName>
        <fullName evidence="1">Uncharacterized protein</fullName>
    </submittedName>
</protein>
<sequence length="130" mass="14184">MSAKGADVLLAEQEKFPPIRNFDLDEYVHPVSEGNSAPDIVDAYYWPFSAFGHVPGTGPVGYSGPRSWPSWVALGSSRIERATDGAVVEVKPPIAIGERGSKRVKTKTHWFLFALASCPKKGIKCWQIGP</sequence>
<dbReference type="Proteomes" id="UP000226031">
    <property type="component" value="Unassembled WGS sequence"/>
</dbReference>
<evidence type="ECO:0000313" key="2">
    <source>
        <dbReference type="Proteomes" id="UP000226031"/>
    </source>
</evidence>
<comment type="caution">
    <text evidence="1">The sequence shown here is derived from an EMBL/GenBank/DDBJ whole genome shotgun (WGS) entry which is preliminary data.</text>
</comment>
<reference evidence="1 2" key="1">
    <citation type="submission" date="2017-10" db="EMBL/GenBank/DDBJ databases">
        <title>Comparative genomics in systemic dimorphic fungi from Ajellomycetaceae.</title>
        <authorList>
            <person name="Munoz J.F."/>
            <person name="Mcewen J.G."/>
            <person name="Clay O.K."/>
            <person name="Cuomo C.A."/>
        </authorList>
    </citation>
    <scope>NUCLEOTIDE SEQUENCE [LARGE SCALE GENOMIC DNA]</scope>
    <source>
        <strain evidence="1 2">UAMH4076</strain>
    </source>
</reference>
<proteinExistence type="predicted"/>
<gene>
    <name evidence="1" type="ORF">GX50_00726</name>
</gene>
<dbReference type="AlphaFoldDB" id="A0A2B7ZSP0"/>
<dbReference type="EMBL" id="PDND01000008">
    <property type="protein sequence ID" value="PGH36391.1"/>
    <property type="molecule type" value="Genomic_DNA"/>
</dbReference>
<organism evidence="1 2">
    <name type="scientific">[Emmonsia] crescens</name>
    <dbReference type="NCBI Taxonomy" id="73230"/>
    <lineage>
        <taxon>Eukaryota</taxon>
        <taxon>Fungi</taxon>
        <taxon>Dikarya</taxon>
        <taxon>Ascomycota</taxon>
        <taxon>Pezizomycotina</taxon>
        <taxon>Eurotiomycetes</taxon>
        <taxon>Eurotiomycetidae</taxon>
        <taxon>Onygenales</taxon>
        <taxon>Ajellomycetaceae</taxon>
        <taxon>Emergomyces</taxon>
    </lineage>
</organism>
<name>A0A2B7ZSP0_9EURO</name>